<dbReference type="EMBL" id="BMWX01000002">
    <property type="protein sequence ID" value="GGZ20115.1"/>
    <property type="molecule type" value="Genomic_DNA"/>
</dbReference>
<comment type="caution">
    <text evidence="1">The sequence shown here is derived from an EMBL/GenBank/DDBJ whole genome shotgun (WGS) entry which is preliminary data.</text>
</comment>
<dbReference type="RefSeq" id="WP_018472393.1">
    <property type="nucleotide sequence ID" value="NZ_BMWX01000002.1"/>
</dbReference>
<evidence type="ECO:0000313" key="2">
    <source>
        <dbReference type="Proteomes" id="UP000619457"/>
    </source>
</evidence>
<evidence type="ECO:0000313" key="1">
    <source>
        <dbReference type="EMBL" id="GGZ20115.1"/>
    </source>
</evidence>
<protein>
    <submittedName>
        <fullName evidence="1">Uncharacterized protein</fullName>
    </submittedName>
</protein>
<name>A0A918PS56_9BACT</name>
<sequence>MPSLTEDSPKFNICYATANENRLYTRDVQNLIRMSERHPGVDKAYLYIAVSTVKKEGAADRLFRKAITHLFDGHPHIELVEILFKENTGRDFSSYAQLFRKVNQTADAEDYTFFLNRSARGPYLDHWYADFLEQYRKFPKVAICGSTINCQDHHHRSRDLRPHVQTYAFLSQVKHLRLFEEEFPGETETVRLQIILNGEISLSEFFTSRGYVITSMEWPNLTIDACTPPPAEGDIKKAVEQKHHFYHRKFFKRNYETTIKNPILSPMAQYIKLIMKK</sequence>
<proteinExistence type="predicted"/>
<reference evidence="1" key="1">
    <citation type="journal article" date="2014" name="Int. J. Syst. Evol. Microbiol.">
        <title>Complete genome sequence of Corynebacterium casei LMG S-19264T (=DSM 44701T), isolated from a smear-ripened cheese.</title>
        <authorList>
            <consortium name="US DOE Joint Genome Institute (JGI-PGF)"/>
            <person name="Walter F."/>
            <person name="Albersmeier A."/>
            <person name="Kalinowski J."/>
            <person name="Ruckert C."/>
        </authorList>
    </citation>
    <scope>NUCLEOTIDE SEQUENCE</scope>
    <source>
        <strain evidence="1">KCTC 12368</strain>
    </source>
</reference>
<keyword evidence="2" id="KW-1185">Reference proteome</keyword>
<gene>
    <name evidence="1" type="ORF">GCM10007049_10830</name>
</gene>
<dbReference type="Proteomes" id="UP000619457">
    <property type="component" value="Unassembled WGS sequence"/>
</dbReference>
<accession>A0A918PS56</accession>
<dbReference type="AlphaFoldDB" id="A0A918PS56"/>
<reference evidence="1" key="2">
    <citation type="submission" date="2020-09" db="EMBL/GenBank/DDBJ databases">
        <authorList>
            <person name="Sun Q."/>
            <person name="Kim S."/>
        </authorList>
    </citation>
    <scope>NUCLEOTIDE SEQUENCE</scope>
    <source>
        <strain evidence="1">KCTC 12368</strain>
    </source>
</reference>
<organism evidence="1 2">
    <name type="scientific">Echinicola pacifica</name>
    <dbReference type="NCBI Taxonomy" id="346377"/>
    <lineage>
        <taxon>Bacteria</taxon>
        <taxon>Pseudomonadati</taxon>
        <taxon>Bacteroidota</taxon>
        <taxon>Cytophagia</taxon>
        <taxon>Cytophagales</taxon>
        <taxon>Cyclobacteriaceae</taxon>
        <taxon>Echinicola</taxon>
    </lineage>
</organism>